<proteinExistence type="predicted"/>
<reference evidence="1" key="1">
    <citation type="submission" date="2019-07" db="EMBL/GenBank/DDBJ databases">
        <title>Genomic Encyclopedia of Type Strains, Phase IV (KMG-IV): sequencing the most valuable type-strain genomes for metagenomic binning, comparative biology and taxonomic classification.</title>
        <authorList>
            <person name="Goeker M."/>
        </authorList>
    </citation>
    <scope>NUCLEOTIDE SEQUENCE</scope>
    <source>
        <strain evidence="1">DSM 44596</strain>
    </source>
</reference>
<name>A0A652YIR0_NOCGL</name>
<protein>
    <submittedName>
        <fullName evidence="1">Uncharacterized protein</fullName>
    </submittedName>
</protein>
<dbReference type="EMBL" id="VNIQ01000009">
    <property type="protein sequence ID" value="TYQ01119.1"/>
    <property type="molecule type" value="Genomic_DNA"/>
</dbReference>
<accession>A0A652YIR0</accession>
<comment type="caution">
    <text evidence="1">The sequence shown here is derived from an EMBL/GenBank/DDBJ whole genome shotgun (WGS) entry which is preliminary data.</text>
</comment>
<organism evidence="1">
    <name type="scientific">Nocardia globerula</name>
    <dbReference type="NCBI Taxonomy" id="1818"/>
    <lineage>
        <taxon>Bacteria</taxon>
        <taxon>Bacillati</taxon>
        <taxon>Actinomycetota</taxon>
        <taxon>Actinomycetes</taxon>
        <taxon>Mycobacteriales</taxon>
        <taxon>Nocardiaceae</taxon>
        <taxon>Nocardia</taxon>
    </lineage>
</organism>
<evidence type="ECO:0000313" key="1">
    <source>
        <dbReference type="EMBL" id="TYQ01119.1"/>
    </source>
</evidence>
<dbReference type="AlphaFoldDB" id="A0A652YIR0"/>
<gene>
    <name evidence="1" type="ORF">FNL38_109133</name>
</gene>
<sequence length="268" mass="30177">MIDFQLNTDEYTLYQALPEDGSAQGNITTRKALRWRKAKYWETREGLIRKQAAIAGLGGGGTLRRAPDQVDGTELVGQVVESVGGVRIPPRVRERHLYGPLVDTLRESWSRETRSNSIVVEDTSDQGRRITGGRWTRPDIVAINLKEYDYLPGKYIEVVSFEVKPADQINVTAVYEALAHRRSATHAYVLLHIPQVRRDSLADDLLSVRSVAAEHGVGVITFGEQDNYDTWSILEVALRVETTPERLNDFIETQLSSDSKRKIAMSVR</sequence>